<organism evidence="1 2">
    <name type="scientific">Halobellus rarus</name>
    <dbReference type="NCBI Taxonomy" id="1126237"/>
    <lineage>
        <taxon>Archaea</taxon>
        <taxon>Methanobacteriati</taxon>
        <taxon>Methanobacteriota</taxon>
        <taxon>Stenosarchaea group</taxon>
        <taxon>Halobacteria</taxon>
        <taxon>Halobacteriales</taxon>
        <taxon>Haloferacaceae</taxon>
        <taxon>Halobellus</taxon>
    </lineage>
</organism>
<dbReference type="EMBL" id="JBHUDK010000028">
    <property type="protein sequence ID" value="MFD1601021.1"/>
    <property type="molecule type" value="Genomic_DNA"/>
</dbReference>
<accession>A0ABD6CSD5</accession>
<gene>
    <name evidence="1" type="ORF">ACFSBX_18975</name>
</gene>
<sequence length="50" mass="5593">MKFLVVTAVDELDHVHPLPEPIDGKVLFLRGVSVGVEDVVNETFEEVQFV</sequence>
<reference evidence="1 2" key="1">
    <citation type="journal article" date="2019" name="Int. J. Syst. Evol. Microbiol.">
        <title>The Global Catalogue of Microorganisms (GCM) 10K type strain sequencing project: providing services to taxonomists for standard genome sequencing and annotation.</title>
        <authorList>
            <consortium name="The Broad Institute Genomics Platform"/>
            <consortium name="The Broad Institute Genome Sequencing Center for Infectious Disease"/>
            <person name="Wu L."/>
            <person name="Ma J."/>
        </authorList>
    </citation>
    <scope>NUCLEOTIDE SEQUENCE [LARGE SCALE GENOMIC DNA]</scope>
    <source>
        <strain evidence="1 2">CGMCC 1.12121</strain>
    </source>
</reference>
<keyword evidence="2" id="KW-1185">Reference proteome</keyword>
<evidence type="ECO:0000313" key="2">
    <source>
        <dbReference type="Proteomes" id="UP001597085"/>
    </source>
</evidence>
<dbReference type="RefSeq" id="WP_390278789.1">
    <property type="nucleotide sequence ID" value="NZ_JBHUDK010000028.1"/>
</dbReference>
<protein>
    <submittedName>
        <fullName evidence="1">Uncharacterized protein</fullName>
    </submittedName>
</protein>
<proteinExistence type="predicted"/>
<dbReference type="Proteomes" id="UP001597085">
    <property type="component" value="Unassembled WGS sequence"/>
</dbReference>
<dbReference type="AlphaFoldDB" id="A0ABD6CSD5"/>
<name>A0ABD6CSD5_9EURY</name>
<comment type="caution">
    <text evidence="1">The sequence shown here is derived from an EMBL/GenBank/DDBJ whole genome shotgun (WGS) entry which is preliminary data.</text>
</comment>
<evidence type="ECO:0000313" key="1">
    <source>
        <dbReference type="EMBL" id="MFD1601021.1"/>
    </source>
</evidence>